<dbReference type="InterPro" id="IPR036388">
    <property type="entry name" value="WH-like_DNA-bd_sf"/>
</dbReference>
<evidence type="ECO:0000256" key="3">
    <source>
        <dbReference type="ARBA" id="ARBA00023082"/>
    </source>
</evidence>
<dbReference type="InterPro" id="IPR013249">
    <property type="entry name" value="RNA_pol_sigma70_r4_t2"/>
</dbReference>
<dbReference type="PANTHER" id="PTHR43133">
    <property type="entry name" value="RNA POLYMERASE ECF-TYPE SIGMA FACTO"/>
    <property type="match status" value="1"/>
</dbReference>
<evidence type="ECO:0000256" key="1">
    <source>
        <dbReference type="ARBA" id="ARBA00010641"/>
    </source>
</evidence>
<sequence>MTELNAYKEISEVWVLYKDALRNYIFKIVKDHDMANELSHEVLMKVYSSCCSGRPILNIRSWLFQIAYNTCMDHFKRSGKTTELQGDFAEPESSEIFSNASEFVLPLLKLLPKKYSEPLELADIKGLSQQEVADKLNLSLTATKSRVQRARKLLKDQITECVNLEVDPSGQLTAFKVKGSCEALKCYAREKHK</sequence>
<evidence type="ECO:0000256" key="4">
    <source>
        <dbReference type="ARBA" id="ARBA00023163"/>
    </source>
</evidence>
<dbReference type="EMBL" id="JBHTJP010000035">
    <property type="protein sequence ID" value="MFD0978003.1"/>
    <property type="molecule type" value="Genomic_DNA"/>
</dbReference>
<dbReference type="InterPro" id="IPR007627">
    <property type="entry name" value="RNA_pol_sigma70_r2"/>
</dbReference>
<keyword evidence="8" id="KW-1185">Reference proteome</keyword>
<gene>
    <name evidence="7" type="ORF">ACFQ1G_14490</name>
</gene>
<feature type="domain" description="RNA polymerase sigma-70 region 2" evidence="5">
    <location>
        <begin position="17"/>
        <end position="80"/>
    </location>
</feature>
<dbReference type="SUPFAM" id="SSF88659">
    <property type="entry name" value="Sigma3 and sigma4 domains of RNA polymerase sigma factors"/>
    <property type="match status" value="1"/>
</dbReference>
<name>A0ABW3IKZ4_9FLAO</name>
<dbReference type="RefSeq" id="WP_380740755.1">
    <property type="nucleotide sequence ID" value="NZ_JBHTJP010000035.1"/>
</dbReference>
<dbReference type="InterPro" id="IPR039425">
    <property type="entry name" value="RNA_pol_sigma-70-like"/>
</dbReference>
<accession>A0ABW3IKZ4</accession>
<comment type="similarity">
    <text evidence="1">Belongs to the sigma-70 factor family. ECF subfamily.</text>
</comment>
<organism evidence="7 8">
    <name type="scientific">Salinimicrobium gaetbulicola</name>
    <dbReference type="NCBI Taxonomy" id="999702"/>
    <lineage>
        <taxon>Bacteria</taxon>
        <taxon>Pseudomonadati</taxon>
        <taxon>Bacteroidota</taxon>
        <taxon>Flavobacteriia</taxon>
        <taxon>Flavobacteriales</taxon>
        <taxon>Flavobacteriaceae</taxon>
        <taxon>Salinimicrobium</taxon>
    </lineage>
</organism>
<reference evidence="8" key="1">
    <citation type="journal article" date="2019" name="Int. J. Syst. Evol. Microbiol.">
        <title>The Global Catalogue of Microorganisms (GCM) 10K type strain sequencing project: providing services to taxonomists for standard genome sequencing and annotation.</title>
        <authorList>
            <consortium name="The Broad Institute Genomics Platform"/>
            <consortium name="The Broad Institute Genome Sequencing Center for Infectious Disease"/>
            <person name="Wu L."/>
            <person name="Ma J."/>
        </authorList>
    </citation>
    <scope>NUCLEOTIDE SEQUENCE [LARGE SCALE GENOMIC DNA]</scope>
    <source>
        <strain evidence="8">CCUG 60898</strain>
    </source>
</reference>
<dbReference type="Pfam" id="PF08281">
    <property type="entry name" value="Sigma70_r4_2"/>
    <property type="match status" value="1"/>
</dbReference>
<evidence type="ECO:0000259" key="6">
    <source>
        <dbReference type="Pfam" id="PF08281"/>
    </source>
</evidence>
<dbReference type="Gene3D" id="1.10.1740.10">
    <property type="match status" value="1"/>
</dbReference>
<keyword evidence="3" id="KW-0731">Sigma factor</keyword>
<dbReference type="Proteomes" id="UP001597100">
    <property type="component" value="Unassembled WGS sequence"/>
</dbReference>
<evidence type="ECO:0000313" key="8">
    <source>
        <dbReference type="Proteomes" id="UP001597100"/>
    </source>
</evidence>
<evidence type="ECO:0000259" key="5">
    <source>
        <dbReference type="Pfam" id="PF04542"/>
    </source>
</evidence>
<dbReference type="InterPro" id="IPR013325">
    <property type="entry name" value="RNA_pol_sigma_r2"/>
</dbReference>
<evidence type="ECO:0000256" key="2">
    <source>
        <dbReference type="ARBA" id="ARBA00023015"/>
    </source>
</evidence>
<evidence type="ECO:0000313" key="7">
    <source>
        <dbReference type="EMBL" id="MFD0978003.1"/>
    </source>
</evidence>
<dbReference type="PANTHER" id="PTHR43133:SF62">
    <property type="entry name" value="RNA POLYMERASE SIGMA FACTOR SIGZ"/>
    <property type="match status" value="1"/>
</dbReference>
<dbReference type="NCBIfam" id="TIGR02937">
    <property type="entry name" value="sigma70-ECF"/>
    <property type="match status" value="1"/>
</dbReference>
<dbReference type="InterPro" id="IPR013324">
    <property type="entry name" value="RNA_pol_sigma_r3/r4-like"/>
</dbReference>
<dbReference type="Pfam" id="PF04542">
    <property type="entry name" value="Sigma70_r2"/>
    <property type="match status" value="1"/>
</dbReference>
<protein>
    <submittedName>
        <fullName evidence="7">Sigma-70 family RNA polymerase sigma factor</fullName>
    </submittedName>
</protein>
<dbReference type="InterPro" id="IPR014284">
    <property type="entry name" value="RNA_pol_sigma-70_dom"/>
</dbReference>
<keyword evidence="2" id="KW-0805">Transcription regulation</keyword>
<dbReference type="Gene3D" id="1.10.10.10">
    <property type="entry name" value="Winged helix-like DNA-binding domain superfamily/Winged helix DNA-binding domain"/>
    <property type="match status" value="1"/>
</dbReference>
<feature type="domain" description="RNA polymerase sigma factor 70 region 4 type 2" evidence="6">
    <location>
        <begin position="107"/>
        <end position="154"/>
    </location>
</feature>
<keyword evidence="4" id="KW-0804">Transcription</keyword>
<proteinExistence type="inferred from homology"/>
<comment type="caution">
    <text evidence="7">The sequence shown here is derived from an EMBL/GenBank/DDBJ whole genome shotgun (WGS) entry which is preliminary data.</text>
</comment>
<dbReference type="SUPFAM" id="SSF88946">
    <property type="entry name" value="Sigma2 domain of RNA polymerase sigma factors"/>
    <property type="match status" value="1"/>
</dbReference>